<dbReference type="AlphaFoldDB" id="A0AAN7XU19"/>
<evidence type="ECO:0000313" key="3">
    <source>
        <dbReference type="Proteomes" id="UP001346869"/>
    </source>
</evidence>
<name>A0AAN7XU19_ELEMC</name>
<organism evidence="2 3">
    <name type="scientific">Eleginops maclovinus</name>
    <name type="common">Patagonian blennie</name>
    <name type="synonym">Eleginus maclovinus</name>
    <dbReference type="NCBI Taxonomy" id="56733"/>
    <lineage>
        <taxon>Eukaryota</taxon>
        <taxon>Metazoa</taxon>
        <taxon>Chordata</taxon>
        <taxon>Craniata</taxon>
        <taxon>Vertebrata</taxon>
        <taxon>Euteleostomi</taxon>
        <taxon>Actinopterygii</taxon>
        <taxon>Neopterygii</taxon>
        <taxon>Teleostei</taxon>
        <taxon>Neoteleostei</taxon>
        <taxon>Acanthomorphata</taxon>
        <taxon>Eupercaria</taxon>
        <taxon>Perciformes</taxon>
        <taxon>Notothenioidei</taxon>
        <taxon>Eleginopidae</taxon>
        <taxon>Eleginops</taxon>
    </lineage>
</organism>
<keyword evidence="3" id="KW-1185">Reference proteome</keyword>
<dbReference type="EMBL" id="JAUZQC010000006">
    <property type="protein sequence ID" value="KAK5870076.1"/>
    <property type="molecule type" value="Genomic_DNA"/>
</dbReference>
<reference evidence="2 3" key="1">
    <citation type="journal article" date="2023" name="Genes (Basel)">
        <title>Chromosome-Level Genome Assembly and Circadian Gene Repertoire of the Patagonia Blennie Eleginops maclovinus-The Closest Ancestral Proxy of Antarctic Cryonotothenioids.</title>
        <authorList>
            <person name="Cheng C.C."/>
            <person name="Rivera-Colon A.G."/>
            <person name="Minhas B.F."/>
            <person name="Wilson L."/>
            <person name="Rayamajhi N."/>
            <person name="Vargas-Chacoff L."/>
            <person name="Catchen J.M."/>
        </authorList>
    </citation>
    <scope>NUCLEOTIDE SEQUENCE [LARGE SCALE GENOMIC DNA]</scope>
    <source>
        <strain evidence="2">JMC-PN-2008</strain>
    </source>
</reference>
<protein>
    <submittedName>
        <fullName evidence="2">Uncharacterized protein</fullName>
    </submittedName>
</protein>
<evidence type="ECO:0000313" key="2">
    <source>
        <dbReference type="EMBL" id="KAK5870076.1"/>
    </source>
</evidence>
<feature type="region of interest" description="Disordered" evidence="1">
    <location>
        <begin position="1"/>
        <end position="21"/>
    </location>
</feature>
<accession>A0AAN7XU19</accession>
<proteinExistence type="predicted"/>
<feature type="compositionally biased region" description="Basic residues" evidence="1">
    <location>
        <begin position="8"/>
        <end position="19"/>
    </location>
</feature>
<comment type="caution">
    <text evidence="2">The sequence shown here is derived from an EMBL/GenBank/DDBJ whole genome shotgun (WGS) entry which is preliminary data.</text>
</comment>
<evidence type="ECO:0000256" key="1">
    <source>
        <dbReference type="SAM" id="MobiDB-lite"/>
    </source>
</evidence>
<sequence length="96" mass="10716">MDRAERRPKPRSHRSRRWRGFTPAVRSRGQGVLSGSSMRLAVCWGSALPILYPILSRSSSSLCTAPHILMRRRGTLSLPLADVPSSQQYCTLHGTK</sequence>
<reference evidence="2 3" key="2">
    <citation type="journal article" date="2023" name="Mol. Biol. Evol.">
        <title>Genomics of Secondarily Temperate Adaptation in the Only Non-Antarctic Icefish.</title>
        <authorList>
            <person name="Rivera-Colon A.G."/>
            <person name="Rayamajhi N."/>
            <person name="Minhas B.F."/>
            <person name="Madrigal G."/>
            <person name="Bilyk K.T."/>
            <person name="Yoon V."/>
            <person name="Hune M."/>
            <person name="Gregory S."/>
            <person name="Cheng C.H.C."/>
            <person name="Catchen J.M."/>
        </authorList>
    </citation>
    <scope>NUCLEOTIDE SEQUENCE [LARGE SCALE GENOMIC DNA]</scope>
    <source>
        <strain evidence="2">JMC-PN-2008</strain>
    </source>
</reference>
<gene>
    <name evidence="2" type="ORF">PBY51_024738</name>
</gene>
<dbReference type="Proteomes" id="UP001346869">
    <property type="component" value="Unassembled WGS sequence"/>
</dbReference>